<feature type="compositionally biased region" description="Basic and acidic residues" evidence="7">
    <location>
        <begin position="43"/>
        <end position="53"/>
    </location>
</feature>
<name>A0AAU9TAK1_THLAR</name>
<evidence type="ECO:0000256" key="6">
    <source>
        <dbReference type="PROSITE-ProRule" id="PRU00146"/>
    </source>
</evidence>
<evidence type="ECO:0008006" key="12">
    <source>
        <dbReference type="Google" id="ProtNLM"/>
    </source>
</evidence>
<dbReference type="CDD" id="cd15539">
    <property type="entry name" value="PHD1_AIRE"/>
    <property type="match status" value="1"/>
</dbReference>
<evidence type="ECO:0000256" key="4">
    <source>
        <dbReference type="ARBA" id="ARBA00022833"/>
    </source>
</evidence>
<dbReference type="Pfam" id="PF00628">
    <property type="entry name" value="PHD"/>
    <property type="match status" value="1"/>
</dbReference>
<dbReference type="GO" id="GO:0008270">
    <property type="term" value="F:zinc ion binding"/>
    <property type="evidence" value="ECO:0007669"/>
    <property type="project" value="UniProtKB-KW"/>
</dbReference>
<feature type="region of interest" description="Disordered" evidence="7">
    <location>
        <begin position="958"/>
        <end position="1007"/>
    </location>
</feature>
<keyword evidence="11" id="KW-1185">Reference proteome</keyword>
<dbReference type="EMBL" id="OU466863">
    <property type="protein sequence ID" value="CAH2079556.1"/>
    <property type="molecule type" value="Genomic_DNA"/>
</dbReference>
<feature type="compositionally biased region" description="Basic residues" evidence="7">
    <location>
        <begin position="239"/>
        <end position="253"/>
    </location>
</feature>
<keyword evidence="3 6" id="KW-0863">Zinc-finger</keyword>
<protein>
    <recommendedName>
        <fullName evidence="12">PHD-type domain-containing protein</fullName>
    </recommendedName>
</protein>
<feature type="compositionally biased region" description="Basic and acidic residues" evidence="7">
    <location>
        <begin position="73"/>
        <end position="116"/>
    </location>
</feature>
<evidence type="ECO:0000256" key="3">
    <source>
        <dbReference type="ARBA" id="ARBA00022771"/>
    </source>
</evidence>
<dbReference type="InterPro" id="IPR011011">
    <property type="entry name" value="Znf_FYVE_PHD"/>
</dbReference>
<dbReference type="InterPro" id="IPR001965">
    <property type="entry name" value="Znf_PHD"/>
</dbReference>
<feature type="region of interest" description="Disordered" evidence="7">
    <location>
        <begin position="38"/>
        <end position="137"/>
    </location>
</feature>
<feature type="compositionally biased region" description="Low complexity" evidence="7">
    <location>
        <begin position="212"/>
        <end position="221"/>
    </location>
</feature>
<dbReference type="GO" id="GO:0003714">
    <property type="term" value="F:transcription corepressor activity"/>
    <property type="evidence" value="ECO:0007669"/>
    <property type="project" value="InterPro"/>
</dbReference>
<organism evidence="10 11">
    <name type="scientific">Thlaspi arvense</name>
    <name type="common">Field penny-cress</name>
    <dbReference type="NCBI Taxonomy" id="13288"/>
    <lineage>
        <taxon>Eukaryota</taxon>
        <taxon>Viridiplantae</taxon>
        <taxon>Streptophyta</taxon>
        <taxon>Embryophyta</taxon>
        <taxon>Tracheophyta</taxon>
        <taxon>Spermatophyta</taxon>
        <taxon>Magnoliopsida</taxon>
        <taxon>eudicotyledons</taxon>
        <taxon>Gunneridae</taxon>
        <taxon>Pentapetalae</taxon>
        <taxon>rosids</taxon>
        <taxon>malvids</taxon>
        <taxon>Brassicales</taxon>
        <taxon>Brassicaceae</taxon>
        <taxon>Thlaspideae</taxon>
        <taxon>Thlaspi</taxon>
    </lineage>
</organism>
<dbReference type="InterPro" id="IPR019787">
    <property type="entry name" value="Znf_PHD-finger"/>
</dbReference>
<feature type="compositionally biased region" description="Basic and acidic residues" evidence="7">
    <location>
        <begin position="398"/>
        <end position="412"/>
    </location>
</feature>
<dbReference type="SMART" id="SM00249">
    <property type="entry name" value="PHD"/>
    <property type="match status" value="2"/>
</dbReference>
<dbReference type="PANTHER" id="PTHR46309">
    <property type="entry name" value="PHD FINGER PROTEIN 12"/>
    <property type="match status" value="1"/>
</dbReference>
<accession>A0AAU9TAK1</accession>
<keyword evidence="5" id="KW-0539">Nucleus</keyword>
<feature type="compositionally biased region" description="Basic and acidic residues" evidence="7">
    <location>
        <begin position="983"/>
        <end position="1004"/>
    </location>
</feature>
<evidence type="ECO:0000313" key="10">
    <source>
        <dbReference type="EMBL" id="CAH2079556.1"/>
    </source>
</evidence>
<dbReference type="Pfam" id="PF22970">
    <property type="entry name" value="DUF7028"/>
    <property type="match status" value="1"/>
</dbReference>
<feature type="compositionally biased region" description="Basic and acidic residues" evidence="7">
    <location>
        <begin position="172"/>
        <end position="182"/>
    </location>
</feature>
<dbReference type="InterPro" id="IPR013083">
    <property type="entry name" value="Znf_RING/FYVE/PHD"/>
</dbReference>
<gene>
    <name evidence="10" type="ORF">TAV2_LOCUS23796</name>
</gene>
<dbReference type="PROSITE" id="PS51186">
    <property type="entry name" value="GNAT"/>
    <property type="match status" value="1"/>
</dbReference>
<evidence type="ECO:0000259" key="8">
    <source>
        <dbReference type="PROSITE" id="PS50016"/>
    </source>
</evidence>
<evidence type="ECO:0000256" key="7">
    <source>
        <dbReference type="SAM" id="MobiDB-lite"/>
    </source>
</evidence>
<dbReference type="SUPFAM" id="SSF57903">
    <property type="entry name" value="FYVE/PHD zinc finger"/>
    <property type="match status" value="1"/>
</dbReference>
<dbReference type="Proteomes" id="UP000836841">
    <property type="component" value="Chromosome 7"/>
</dbReference>
<feature type="region of interest" description="Disordered" evidence="7">
    <location>
        <begin position="393"/>
        <end position="472"/>
    </location>
</feature>
<dbReference type="InterPro" id="IPR000182">
    <property type="entry name" value="GNAT_dom"/>
</dbReference>
<feature type="region of interest" description="Disordered" evidence="7">
    <location>
        <begin position="150"/>
        <end position="262"/>
    </location>
</feature>
<feature type="compositionally biased region" description="Basic and acidic residues" evidence="7">
    <location>
        <begin position="150"/>
        <end position="164"/>
    </location>
</feature>
<dbReference type="SUPFAM" id="SSF55729">
    <property type="entry name" value="Acyl-CoA N-acyltransferases (Nat)"/>
    <property type="match status" value="1"/>
</dbReference>
<dbReference type="PROSITE" id="PS50016">
    <property type="entry name" value="ZF_PHD_2"/>
    <property type="match status" value="1"/>
</dbReference>
<dbReference type="GO" id="GO:0005634">
    <property type="term" value="C:nucleus"/>
    <property type="evidence" value="ECO:0007669"/>
    <property type="project" value="UniProtKB-SubCell"/>
</dbReference>
<dbReference type="InterPro" id="IPR032308">
    <property type="entry name" value="TDBD"/>
</dbReference>
<dbReference type="CDD" id="cd04301">
    <property type="entry name" value="NAT_SF"/>
    <property type="match status" value="1"/>
</dbReference>
<evidence type="ECO:0000313" key="11">
    <source>
        <dbReference type="Proteomes" id="UP000836841"/>
    </source>
</evidence>
<feature type="region of interest" description="Disordered" evidence="7">
    <location>
        <begin position="1049"/>
        <end position="1068"/>
    </location>
</feature>
<reference evidence="10 11" key="1">
    <citation type="submission" date="2022-03" db="EMBL/GenBank/DDBJ databases">
        <authorList>
            <person name="Nunn A."/>
            <person name="Chopra R."/>
            <person name="Nunn A."/>
            <person name="Contreras Garrido A."/>
        </authorList>
    </citation>
    <scope>NUCLEOTIDE SEQUENCE [LARGE SCALE GENOMIC DNA]</scope>
</reference>
<dbReference type="Pfam" id="PF16135">
    <property type="entry name" value="TDBD"/>
    <property type="match status" value="1"/>
</dbReference>
<feature type="compositionally biased region" description="Polar residues" evidence="7">
    <location>
        <begin position="1057"/>
        <end position="1066"/>
    </location>
</feature>
<dbReference type="AlphaFoldDB" id="A0AAU9TAK1"/>
<evidence type="ECO:0000256" key="1">
    <source>
        <dbReference type="ARBA" id="ARBA00004123"/>
    </source>
</evidence>
<feature type="compositionally biased region" description="Basic residues" evidence="7">
    <location>
        <begin position="199"/>
        <end position="208"/>
    </location>
</feature>
<dbReference type="Gene3D" id="3.30.40.10">
    <property type="entry name" value="Zinc/RING finger domain, C3HC4 (zinc finger)"/>
    <property type="match status" value="1"/>
</dbReference>
<dbReference type="InterPro" id="IPR054292">
    <property type="entry name" value="DUF7028"/>
</dbReference>
<dbReference type="GO" id="GO:0006357">
    <property type="term" value="P:regulation of transcription by RNA polymerase II"/>
    <property type="evidence" value="ECO:0007669"/>
    <property type="project" value="TreeGrafter"/>
</dbReference>
<feature type="domain" description="PHD-type" evidence="8">
    <location>
        <begin position="596"/>
        <end position="641"/>
    </location>
</feature>
<proteinExistence type="predicted"/>
<dbReference type="InterPro" id="IPR016181">
    <property type="entry name" value="Acyl_CoA_acyltransferase"/>
</dbReference>
<evidence type="ECO:0000259" key="9">
    <source>
        <dbReference type="PROSITE" id="PS51186"/>
    </source>
</evidence>
<comment type="subcellular location">
    <subcellularLocation>
        <location evidence="1">Nucleus</location>
    </subcellularLocation>
</comment>
<evidence type="ECO:0000256" key="5">
    <source>
        <dbReference type="ARBA" id="ARBA00023242"/>
    </source>
</evidence>
<dbReference type="GO" id="GO:0016747">
    <property type="term" value="F:acyltransferase activity, transferring groups other than amino-acyl groups"/>
    <property type="evidence" value="ECO:0007669"/>
    <property type="project" value="InterPro"/>
</dbReference>
<feature type="domain" description="N-acetyltransferase" evidence="9">
    <location>
        <begin position="732"/>
        <end position="883"/>
    </location>
</feature>
<dbReference type="InterPro" id="IPR042163">
    <property type="entry name" value="PHF12"/>
</dbReference>
<sequence>MEITPNGGNMENVIEMKNKKKTVEVKPMDREVIITRKVLRSGSVERDTENSDKHHGKGGRKGDLCKDMISSVDEVKEEGKREHVESPVPEETHGDGFRSRVKVEDEDDVSGKEVPVKRQRGTPHKLQISSQSDGNEKKLIGVSFVQEEEAKVKLESEQSAEDKMILGADFRSQVKVEIKDDTSYGEDGNVEPHDEEVKVKRKRGRPKKFQASSQSDESGSSTNCKLARSPDMSSVSLKPQRKRGRPPAPKTKRKSGDAGRSDCEAKKRLKVCESLYNPLIDGEKRIGEVQNKQIEAGEQSKSKSKKMLSDRILQLLLAAGWKVEYRPRYGRLYNDAVYVNPEGKTHWSVTKAYQVYKNHLERSMNDQTNSTTGSGFGLLSEDDLHLLVRKIQKKRSDKGKQRQNWKDIDTNDKMVSAKGIGKRALHGKEGQKKRKGSDRSHSLERISVSKRKIKREEKHNRKRGALSARSSLSDADSKENGYILFEGKRTMLGWMIDSAVVPLYGKVQCMNCKKTQAHLEGMITKEGIRCNCCDEVFSVFDFEVHAGGKHNQPFRSLYLEGGRSLLECYLESWNKQSETVLKGFHTVDFGVGDQNDDTCAICGDGGDLICCDGCPSTFHQSCLGIKKFPSGAWFCCYCSCKFCEKVEAANHDTTTLSTLLRCRQCEEKYHQTCIKQESMVPGEISAHSFCGKYCQELSEGLQLLIGVKHPLPEGFSWTFLRRFELPREVLDSDISEKIAYNAKLAVAFSVMDECFSPLVDHRSGVNLLENIVYNFGSNIHRLNYSNFRTAVLERGDEIIGVASIRIHGNQLAEMPFIGTRYMYRRQGMCRRLMNGIETALGSLKVDKLVIPAVPELMDTWTSGFGFRPVDELEKKTIKNLNLVVFPGVDMLEKPLVKESNVSSSNGDLPLAPAMSVPVDVEETKLCVKSMDVDEADNNVAESNPKLLNVSLEEKDEIGKLTDKDESLPDVVDNQRESNLGVADDSHADQTGTKRQESGDLEDKTPSGVNAEVAEESDDCYIIEQPQRLGNGGTEKKIDNKTLALKKQVPSKLRASPRLNQRSWRTSTRVKQKYTGRTNGVLLNSSQQYV</sequence>
<dbReference type="Gene3D" id="3.40.630.30">
    <property type="match status" value="1"/>
</dbReference>
<dbReference type="Pfam" id="PF23209">
    <property type="entry name" value="IDM1_C"/>
    <property type="match status" value="1"/>
</dbReference>
<feature type="compositionally biased region" description="Basic residues" evidence="7">
    <location>
        <begin position="420"/>
        <end position="436"/>
    </location>
</feature>
<keyword evidence="2" id="KW-0479">Metal-binding</keyword>
<evidence type="ECO:0000256" key="2">
    <source>
        <dbReference type="ARBA" id="ARBA00022723"/>
    </source>
</evidence>
<dbReference type="PANTHER" id="PTHR46309:SF1">
    <property type="entry name" value="PHD FINGER PROTEIN 12"/>
    <property type="match status" value="1"/>
</dbReference>
<keyword evidence="4" id="KW-0862">Zinc</keyword>
<dbReference type="InterPro" id="IPR056511">
    <property type="entry name" value="IDM1_C"/>
</dbReference>